<accession>A0A2K3CN60</accession>
<reference evidence="2 3" key="1">
    <citation type="journal article" date="2007" name="Science">
        <title>The Chlamydomonas genome reveals the evolution of key animal and plant functions.</title>
        <authorList>
            <person name="Merchant S.S."/>
            <person name="Prochnik S.E."/>
            <person name="Vallon O."/>
            <person name="Harris E.H."/>
            <person name="Karpowicz S.J."/>
            <person name="Witman G.B."/>
            <person name="Terry A."/>
            <person name="Salamov A."/>
            <person name="Fritz-Laylin L.K."/>
            <person name="Marechal-Drouard L."/>
            <person name="Marshall W.F."/>
            <person name="Qu L.H."/>
            <person name="Nelson D.R."/>
            <person name="Sanderfoot A.A."/>
            <person name="Spalding M.H."/>
            <person name="Kapitonov V.V."/>
            <person name="Ren Q."/>
            <person name="Ferris P."/>
            <person name="Lindquist E."/>
            <person name="Shapiro H."/>
            <person name="Lucas S.M."/>
            <person name="Grimwood J."/>
            <person name="Schmutz J."/>
            <person name="Cardol P."/>
            <person name="Cerutti H."/>
            <person name="Chanfreau G."/>
            <person name="Chen C.L."/>
            <person name="Cognat V."/>
            <person name="Croft M.T."/>
            <person name="Dent R."/>
            <person name="Dutcher S."/>
            <person name="Fernandez E."/>
            <person name="Fukuzawa H."/>
            <person name="Gonzalez-Ballester D."/>
            <person name="Gonzalez-Halphen D."/>
            <person name="Hallmann A."/>
            <person name="Hanikenne M."/>
            <person name="Hippler M."/>
            <person name="Inwood W."/>
            <person name="Jabbari K."/>
            <person name="Kalanon M."/>
            <person name="Kuras R."/>
            <person name="Lefebvre P.A."/>
            <person name="Lemaire S.D."/>
            <person name="Lobanov A.V."/>
            <person name="Lohr M."/>
            <person name="Manuell A."/>
            <person name="Meier I."/>
            <person name="Mets L."/>
            <person name="Mittag M."/>
            <person name="Mittelmeier T."/>
            <person name="Moroney J.V."/>
            <person name="Moseley J."/>
            <person name="Napoli C."/>
            <person name="Nedelcu A.M."/>
            <person name="Niyogi K."/>
            <person name="Novoselov S.V."/>
            <person name="Paulsen I.T."/>
            <person name="Pazour G."/>
            <person name="Purton S."/>
            <person name="Ral J.P."/>
            <person name="Riano-Pachon D.M."/>
            <person name="Riekhof W."/>
            <person name="Rymarquis L."/>
            <person name="Schroda M."/>
            <person name="Stern D."/>
            <person name="Umen J."/>
            <person name="Willows R."/>
            <person name="Wilson N."/>
            <person name="Zimmer S.L."/>
            <person name="Allmer J."/>
            <person name="Balk J."/>
            <person name="Bisova K."/>
            <person name="Chen C.J."/>
            <person name="Elias M."/>
            <person name="Gendler K."/>
            <person name="Hauser C."/>
            <person name="Lamb M.R."/>
            <person name="Ledford H."/>
            <person name="Long J.C."/>
            <person name="Minagawa J."/>
            <person name="Page M.D."/>
            <person name="Pan J."/>
            <person name="Pootakham W."/>
            <person name="Roje S."/>
            <person name="Rose A."/>
            <person name="Stahlberg E."/>
            <person name="Terauchi A.M."/>
            <person name="Yang P."/>
            <person name="Ball S."/>
            <person name="Bowler C."/>
            <person name="Dieckmann C.L."/>
            <person name="Gladyshev V.N."/>
            <person name="Green P."/>
            <person name="Jorgensen R."/>
            <person name="Mayfield S."/>
            <person name="Mueller-Roeber B."/>
            <person name="Rajamani S."/>
            <person name="Sayre R.T."/>
            <person name="Brokstein P."/>
            <person name="Dubchak I."/>
            <person name="Goodstein D."/>
            <person name="Hornick L."/>
            <person name="Huang Y.W."/>
            <person name="Jhaveri J."/>
            <person name="Luo Y."/>
            <person name="Martinez D."/>
            <person name="Ngau W.C."/>
            <person name="Otillar B."/>
            <person name="Poliakov A."/>
            <person name="Porter A."/>
            <person name="Szajkowski L."/>
            <person name="Werner G."/>
            <person name="Zhou K."/>
            <person name="Grigoriev I.V."/>
            <person name="Rokhsar D.S."/>
            <person name="Grossman A.R."/>
        </authorList>
    </citation>
    <scope>NUCLEOTIDE SEQUENCE [LARGE SCALE GENOMIC DNA]</scope>
    <source>
        <strain evidence="3">CC-503</strain>
    </source>
</reference>
<evidence type="ECO:0000313" key="2">
    <source>
        <dbReference type="EMBL" id="PNW69732.1"/>
    </source>
</evidence>
<dbReference type="GeneID" id="5716767"/>
<dbReference type="KEGG" id="cre:CHLRE_22g753697v5"/>
<dbReference type="Proteomes" id="UP000006906">
    <property type="component" value="Unassembled WGS sequence"/>
</dbReference>
<protein>
    <submittedName>
        <fullName evidence="2">Uncharacterized protein</fullName>
    </submittedName>
</protein>
<keyword evidence="1" id="KW-0175">Coiled coil</keyword>
<organism evidence="2 3">
    <name type="scientific">Chlamydomonas reinhardtii</name>
    <name type="common">Chlamydomonas smithii</name>
    <dbReference type="NCBI Taxonomy" id="3055"/>
    <lineage>
        <taxon>Eukaryota</taxon>
        <taxon>Viridiplantae</taxon>
        <taxon>Chlorophyta</taxon>
        <taxon>core chlorophytes</taxon>
        <taxon>Chlorophyceae</taxon>
        <taxon>CS clade</taxon>
        <taxon>Chlamydomonadales</taxon>
        <taxon>Chlamydomonadaceae</taxon>
        <taxon>Chlamydomonas</taxon>
    </lineage>
</organism>
<dbReference type="AlphaFoldDB" id="A0A2K3CN60"/>
<dbReference type="PaxDb" id="3055-EDO96172"/>
<sequence>MPDYFKDLYVRVSMTDAVLVSTNGKVADIYIEAAEMITELRQEIAQVKERLESSHHASTSNTG</sequence>
<proteinExistence type="predicted"/>
<evidence type="ECO:0000256" key="1">
    <source>
        <dbReference type="SAM" id="Coils"/>
    </source>
</evidence>
<dbReference type="Gramene" id="PNW69732">
    <property type="protein sequence ID" value="PNW69732"/>
    <property type="gene ID" value="CHLRE_22g753697v5"/>
</dbReference>
<keyword evidence="3" id="KW-1185">Reference proteome</keyword>
<name>A0A2K3CN60_CHLRE</name>
<evidence type="ECO:0000313" key="3">
    <source>
        <dbReference type="Proteomes" id="UP000006906"/>
    </source>
</evidence>
<dbReference type="EMBL" id="KZ454949">
    <property type="protein sequence ID" value="PNW69732.1"/>
    <property type="molecule type" value="Genomic_DNA"/>
</dbReference>
<dbReference type="InParanoid" id="A0A2K3CN60"/>
<gene>
    <name evidence="2" type="ORF">CHLRE_22g753697v5</name>
</gene>
<feature type="coiled-coil region" evidence="1">
    <location>
        <begin position="30"/>
        <end position="57"/>
    </location>
</feature>
<dbReference type="RefSeq" id="XP_001691175.2">
    <property type="nucleotide sequence ID" value="XM_001691123.2"/>
</dbReference>